<dbReference type="Pfam" id="PF05362">
    <property type="entry name" value="Lon_C"/>
    <property type="match status" value="1"/>
</dbReference>
<accession>A0A162MI38</accession>
<organism evidence="4 5">
    <name type="scientific">Thermovenabulum gondwanense</name>
    <dbReference type="NCBI Taxonomy" id="520767"/>
    <lineage>
        <taxon>Bacteria</taxon>
        <taxon>Bacillati</taxon>
        <taxon>Bacillota</taxon>
        <taxon>Clostridia</taxon>
        <taxon>Thermosediminibacterales</taxon>
        <taxon>Thermosediminibacteraceae</taxon>
        <taxon>Thermovenabulum</taxon>
    </lineage>
</organism>
<evidence type="ECO:0000256" key="1">
    <source>
        <dbReference type="ARBA" id="ARBA00022670"/>
    </source>
</evidence>
<dbReference type="Pfam" id="PF20436">
    <property type="entry name" value="LonB_AAA-LID"/>
    <property type="match status" value="1"/>
</dbReference>
<comment type="similarity">
    <text evidence="2">Belongs to the peptidase S16 family.</text>
</comment>
<reference evidence="4 5" key="1">
    <citation type="submission" date="2015-12" db="EMBL/GenBank/DDBJ databases">
        <title>Draft genome of Thermovenabulum gondwanense isolated from a red thermophilic microbial mat colonisisng an outflow channel of a bore well.</title>
        <authorList>
            <person name="Patel B.K."/>
        </authorList>
    </citation>
    <scope>NUCLEOTIDE SEQUENCE [LARGE SCALE GENOMIC DNA]</scope>
    <source>
        <strain evidence="4 5">R270</strain>
    </source>
</reference>
<dbReference type="STRING" id="520767.ATZ99_13130"/>
<comment type="caution">
    <text evidence="4">The sequence shown here is derived from an EMBL/GenBank/DDBJ whole genome shotgun (WGS) entry which is preliminary data.</text>
</comment>
<evidence type="ECO:0000259" key="3">
    <source>
        <dbReference type="PROSITE" id="PS51786"/>
    </source>
</evidence>
<dbReference type="GO" id="GO:0006508">
    <property type="term" value="P:proteolysis"/>
    <property type="evidence" value="ECO:0007669"/>
    <property type="project" value="UniProtKB-KW"/>
</dbReference>
<protein>
    <recommendedName>
        <fullName evidence="2">endopeptidase La</fullName>
        <ecNumber evidence="2">3.4.21.53</ecNumber>
    </recommendedName>
</protein>
<keyword evidence="2" id="KW-0720">Serine protease</keyword>
<keyword evidence="5" id="KW-1185">Reference proteome</keyword>
<feature type="active site" evidence="2">
    <location>
        <position position="702"/>
    </location>
</feature>
<feature type="domain" description="Lon proteolytic" evidence="3">
    <location>
        <begin position="569"/>
        <end position="764"/>
    </location>
</feature>
<dbReference type="EC" id="3.4.21.53" evidence="2"/>
<dbReference type="Pfam" id="PF20437">
    <property type="entry name" value="LonC_helical"/>
    <property type="match status" value="1"/>
</dbReference>
<keyword evidence="2 4" id="KW-0378">Hydrolase</keyword>
<dbReference type="PANTHER" id="PTHR10046">
    <property type="entry name" value="ATP DEPENDENT LON PROTEASE FAMILY MEMBER"/>
    <property type="match status" value="1"/>
</dbReference>
<dbReference type="OrthoDB" id="9758568at2"/>
<dbReference type="Proteomes" id="UP000075737">
    <property type="component" value="Unassembled WGS sequence"/>
</dbReference>
<sequence length="791" mass="88960">MLKKLTIKELCDTCDPSLFEFETTGELEPISDIIGQQRAVRAMEFGLKIEKKGYNIFVSGPTGTGKTTYARIAVSKAAKEKSVPDDIIYVYNFSKPEKPIALFLRAGMGYEFTKDMEKLVNEVKREINRAFDDDSFEVQKQEVIDKYQKKSAEVFEKLEEQAKAEGFIIQRSPQGFITVPLKEGKPMSQEEFDALSDEERKALEEKGRSLQPKIDEALRRVRLVDREAREELLKLERKTALSAVNPLFEEITAKYAEFPSVVNYLKEVKDDMIKNLSALRQSSREKGEEGIDFSAILSQGAQREDFFIRYKVNLFVDNKSTEGAPVIIETNPTYYNLFGKIEGKASFGTVVTDFTMIKSGAIHRARGGYLILQAEDLFKDPFAWDTLKRTLKNGEARIENIGEQYRVIPTVTLKPQPIPVDVKVVLIGSPLYYYLLNEYDEDFKKLFKIRVDFDVEMEKTKENLKNYAAFVCHICKNDGLLHFDKEAVAKVIDYSSRLAEDRTKLSTRFNDIVELLYEASAWAKIQGDEVVKKHHVQKAIEEKAYRSNRVEEKLLKMIEKGEIIVETAGKKVGQVNGLSVLDVGDYTFGQPSRITATAYLGDAGVVNIEREVKLSGKIHEKAVLILSGYLGEKYAKDIPLALSASITFEQNYGGVEGDSATCAELLALLSSISGIPVRQDIAVTGSLDQHGNVQPVGGVTHKIEGFYHTCKIKGLTGTQGVILPSKNTDNLMLKDEVLGAVKEGKFHIYSADTIDDVIEIMTEMKAEEFHQKVKESLKSLAERAKEFLDGE</sequence>
<dbReference type="GO" id="GO:0030163">
    <property type="term" value="P:protein catabolic process"/>
    <property type="evidence" value="ECO:0007669"/>
    <property type="project" value="InterPro"/>
</dbReference>
<evidence type="ECO:0000256" key="2">
    <source>
        <dbReference type="PROSITE-ProRule" id="PRU01122"/>
    </source>
</evidence>
<dbReference type="InterPro" id="IPR027417">
    <property type="entry name" value="P-loop_NTPase"/>
</dbReference>
<dbReference type="GO" id="GO:0004176">
    <property type="term" value="F:ATP-dependent peptidase activity"/>
    <property type="evidence" value="ECO:0007669"/>
    <property type="project" value="UniProtKB-UniRule"/>
</dbReference>
<dbReference type="Gene3D" id="3.40.50.300">
    <property type="entry name" value="P-loop containing nucleotide triphosphate hydrolases"/>
    <property type="match status" value="2"/>
</dbReference>
<dbReference type="AlphaFoldDB" id="A0A162MI38"/>
<dbReference type="SUPFAM" id="SSF52540">
    <property type="entry name" value="P-loop containing nucleoside triphosphate hydrolases"/>
    <property type="match status" value="2"/>
</dbReference>
<proteinExistence type="inferred from homology"/>
<dbReference type="InterPro" id="IPR046844">
    <property type="entry name" value="Lon-like_helical"/>
</dbReference>
<dbReference type="PROSITE" id="PS51786">
    <property type="entry name" value="LON_PROTEOLYTIC"/>
    <property type="match status" value="1"/>
</dbReference>
<comment type="catalytic activity">
    <reaction evidence="2">
        <text>Hydrolysis of proteins in presence of ATP.</text>
        <dbReference type="EC" id="3.4.21.53"/>
    </reaction>
</comment>
<evidence type="ECO:0000313" key="4">
    <source>
        <dbReference type="EMBL" id="KYO66121.1"/>
    </source>
</evidence>
<dbReference type="SUPFAM" id="SSF54211">
    <property type="entry name" value="Ribosomal protein S5 domain 2-like"/>
    <property type="match status" value="1"/>
</dbReference>
<dbReference type="Gene3D" id="3.30.230.10">
    <property type="match status" value="1"/>
</dbReference>
<dbReference type="InterPro" id="IPR008269">
    <property type="entry name" value="Lon_proteolytic"/>
</dbReference>
<dbReference type="RefSeq" id="WP_068748435.1">
    <property type="nucleotide sequence ID" value="NZ_LOHZ01000030.1"/>
</dbReference>
<dbReference type="InterPro" id="IPR041699">
    <property type="entry name" value="AAA_32"/>
</dbReference>
<name>A0A162MI38_9FIRM</name>
<dbReference type="EMBL" id="LOHZ01000030">
    <property type="protein sequence ID" value="KYO66121.1"/>
    <property type="molecule type" value="Genomic_DNA"/>
</dbReference>
<keyword evidence="1 2" id="KW-0645">Protease</keyword>
<dbReference type="GO" id="GO:0004252">
    <property type="term" value="F:serine-type endopeptidase activity"/>
    <property type="evidence" value="ECO:0007669"/>
    <property type="project" value="UniProtKB-UniRule"/>
</dbReference>
<dbReference type="InterPro" id="IPR014721">
    <property type="entry name" value="Ribsml_uS5_D2-typ_fold_subgr"/>
</dbReference>
<dbReference type="PATRIC" id="fig|520767.4.peg.1415"/>
<dbReference type="InterPro" id="IPR027065">
    <property type="entry name" value="Lon_Prtase"/>
</dbReference>
<evidence type="ECO:0000313" key="5">
    <source>
        <dbReference type="Proteomes" id="UP000075737"/>
    </source>
</evidence>
<gene>
    <name evidence="4" type="primary">lon_2</name>
    <name evidence="4" type="ORF">ATZ99_13130</name>
</gene>
<feature type="active site" evidence="2">
    <location>
        <position position="659"/>
    </location>
</feature>
<dbReference type="GO" id="GO:0005524">
    <property type="term" value="F:ATP binding"/>
    <property type="evidence" value="ECO:0007669"/>
    <property type="project" value="InterPro"/>
</dbReference>
<dbReference type="InterPro" id="IPR020568">
    <property type="entry name" value="Ribosomal_Su5_D2-typ_SF"/>
</dbReference>
<dbReference type="InterPro" id="IPR046843">
    <property type="entry name" value="LonB_AAA-LID"/>
</dbReference>
<dbReference type="Gene3D" id="1.10.8.60">
    <property type="match status" value="1"/>
</dbReference>
<dbReference type="Pfam" id="PF13654">
    <property type="entry name" value="AAA_32"/>
    <property type="match status" value="1"/>
</dbReference>
<dbReference type="PRINTS" id="PR00830">
    <property type="entry name" value="ENDOLAPTASE"/>
</dbReference>